<dbReference type="InterPro" id="IPR002715">
    <property type="entry name" value="Nas_poly-pep-assoc_cplx_dom"/>
</dbReference>
<dbReference type="FunFam" id="2.20.70.30:FF:000001">
    <property type="entry name" value="Transcription factor BTF3 homolog"/>
    <property type="match status" value="1"/>
</dbReference>
<evidence type="ECO:0000256" key="2">
    <source>
        <dbReference type="RuleBase" id="RU361272"/>
    </source>
</evidence>
<dbReference type="AlphaFoldDB" id="Q5YET6"/>
<evidence type="ECO:0000256" key="1">
    <source>
        <dbReference type="ARBA" id="ARBA00005296"/>
    </source>
</evidence>
<feature type="compositionally biased region" description="Acidic residues" evidence="3">
    <location>
        <begin position="155"/>
        <end position="165"/>
    </location>
</feature>
<evidence type="ECO:0000256" key="3">
    <source>
        <dbReference type="SAM" id="MobiDB-lite"/>
    </source>
</evidence>
<keyword evidence="2" id="KW-0805">Transcription regulation</keyword>
<feature type="region of interest" description="Disordered" evidence="3">
    <location>
        <begin position="126"/>
        <end position="165"/>
    </location>
</feature>
<comment type="similarity">
    <text evidence="1 2">Belongs to the NAC-beta family.</text>
</comment>
<evidence type="ECO:0000313" key="5">
    <source>
        <dbReference type="EMBL" id="AAT09077.1"/>
    </source>
</evidence>
<dbReference type="PANTHER" id="PTHR10351">
    <property type="entry name" value="TRANSCRIPTION FACTOR BTF3 FAMILY MEMBER"/>
    <property type="match status" value="1"/>
</dbReference>
<dbReference type="EMBL" id="AY542985">
    <property type="protein sequence ID" value="AAT09077.1"/>
    <property type="molecule type" value="mRNA"/>
</dbReference>
<dbReference type="Gene3D" id="2.20.70.30">
    <property type="entry name" value="Nascent polypeptide-associated complex domain"/>
    <property type="match status" value="1"/>
</dbReference>
<dbReference type="InterPro" id="IPR038187">
    <property type="entry name" value="NAC_A/B_dom_sf"/>
</dbReference>
<organism evidence="5">
    <name type="scientific">Bigelowiella natans</name>
    <name type="common">Pedinomonas minutissima</name>
    <name type="synonym">Chlorarachnion sp. (strain CCMP621)</name>
    <dbReference type="NCBI Taxonomy" id="227086"/>
    <lineage>
        <taxon>Eukaryota</taxon>
        <taxon>Sar</taxon>
        <taxon>Rhizaria</taxon>
        <taxon>Cercozoa</taxon>
        <taxon>Chlorarachniophyceae</taxon>
        <taxon>Bigelowiella</taxon>
    </lineage>
</organism>
<sequence>MPFNPDKLKRLTSKSNSVRIGGKGSIRRRRKTIRKNLSHDDKRLTNTLKRLNVRDIPAIEEVNLFKDDGTVIHFASPKVQASIAANTYVVSGNAENKKLQELLPGIISQLGPDNLEHLKKIYSSYSNEAPENKGDDEDDDVPVLEQNFEDATKEDGDDDDLPELG</sequence>
<proteinExistence type="evidence at transcript level"/>
<dbReference type="InterPro" id="IPR039370">
    <property type="entry name" value="BTF3"/>
</dbReference>
<dbReference type="PROSITE" id="PS51151">
    <property type="entry name" value="NAC_AB"/>
    <property type="match status" value="1"/>
</dbReference>
<dbReference type="SMART" id="SM01407">
    <property type="entry name" value="NAC"/>
    <property type="match status" value="1"/>
</dbReference>
<evidence type="ECO:0000259" key="4">
    <source>
        <dbReference type="PROSITE" id="PS51151"/>
    </source>
</evidence>
<reference evidence="5" key="1">
    <citation type="journal article" date="2004" name="J. Eukaryot. Microbiol.">
        <title>Plastid-targeting peptides from the chlorarachniophyte Bigelowiella natans.</title>
        <authorList>
            <person name="Rogers M.B."/>
            <person name="Archibald J.M."/>
            <person name="Field M.A."/>
            <person name="Li C."/>
            <person name="Striepen B."/>
            <person name="Keeling P.J."/>
        </authorList>
    </citation>
    <scope>NUCLEOTIDE SEQUENCE</scope>
</reference>
<accession>Q5YET6</accession>
<comment type="subunit">
    <text evidence="2">Part of the nascent polypeptide-associated complex (NAC).</text>
</comment>
<protein>
    <recommendedName>
        <fullName evidence="2">Nascent polypeptide-associated complex subunit beta</fullName>
    </recommendedName>
</protein>
<dbReference type="CDD" id="cd22055">
    <property type="entry name" value="NAC_BTF3"/>
    <property type="match status" value="1"/>
</dbReference>
<dbReference type="Pfam" id="PF01849">
    <property type="entry name" value="NAC"/>
    <property type="match status" value="1"/>
</dbReference>
<keyword evidence="2" id="KW-0804">Transcription</keyword>
<name>Q5YET6_BIGNA</name>
<feature type="domain" description="NAC-A/B" evidence="4">
    <location>
        <begin position="38"/>
        <end position="103"/>
    </location>
</feature>